<protein>
    <submittedName>
        <fullName evidence="2">Uncharacterized protein</fullName>
    </submittedName>
</protein>
<name>A0ABU3SKQ9_9MICO</name>
<dbReference type="RefSeq" id="WP_316003968.1">
    <property type="nucleotide sequence ID" value="NZ_JAWDIT010000002.1"/>
</dbReference>
<proteinExistence type="predicted"/>
<keyword evidence="3" id="KW-1185">Reference proteome</keyword>
<reference evidence="2 3" key="1">
    <citation type="submission" date="2023-09" db="EMBL/GenBank/DDBJ databases">
        <title>Microbacterium fusihabitans sp. nov., Microbacterium phycihabitans sp. nov., and Microbacterium cervinum sp. nov., isolated from dried seaweeds of beach.</title>
        <authorList>
            <person name="Lee S.D."/>
        </authorList>
    </citation>
    <scope>NUCLEOTIDE SEQUENCE [LARGE SCALE GENOMIC DNA]</scope>
    <source>
        <strain evidence="2 3">KSW2-29</strain>
    </source>
</reference>
<dbReference type="EMBL" id="JAWDIT010000002">
    <property type="protein sequence ID" value="MDU0345392.1"/>
    <property type="molecule type" value="Genomic_DNA"/>
</dbReference>
<organism evidence="2 3">
    <name type="scientific">Microbacterium phycohabitans</name>
    <dbReference type="NCBI Taxonomy" id="3075993"/>
    <lineage>
        <taxon>Bacteria</taxon>
        <taxon>Bacillati</taxon>
        <taxon>Actinomycetota</taxon>
        <taxon>Actinomycetes</taxon>
        <taxon>Micrococcales</taxon>
        <taxon>Microbacteriaceae</taxon>
        <taxon>Microbacterium</taxon>
    </lineage>
</organism>
<evidence type="ECO:0000313" key="3">
    <source>
        <dbReference type="Proteomes" id="UP001261125"/>
    </source>
</evidence>
<feature type="transmembrane region" description="Helical" evidence="1">
    <location>
        <begin position="21"/>
        <end position="43"/>
    </location>
</feature>
<accession>A0ABU3SKQ9</accession>
<keyword evidence="1" id="KW-0472">Membrane</keyword>
<keyword evidence="1" id="KW-1133">Transmembrane helix</keyword>
<comment type="caution">
    <text evidence="2">The sequence shown here is derived from an EMBL/GenBank/DDBJ whole genome shotgun (WGS) entry which is preliminary data.</text>
</comment>
<evidence type="ECO:0000256" key="1">
    <source>
        <dbReference type="SAM" id="Phobius"/>
    </source>
</evidence>
<sequence>MMARAPWNRPGESAQIRRLRIALFWTMVVLVVVFVATLVYFFVRSAEIAGL</sequence>
<gene>
    <name evidence="2" type="ORF">RWH44_06705</name>
</gene>
<evidence type="ECO:0000313" key="2">
    <source>
        <dbReference type="EMBL" id="MDU0345392.1"/>
    </source>
</evidence>
<dbReference type="Proteomes" id="UP001261125">
    <property type="component" value="Unassembled WGS sequence"/>
</dbReference>
<keyword evidence="1" id="KW-0812">Transmembrane</keyword>